<gene>
    <name evidence="2" type="ORF">B0J13DRAFT_105254</name>
</gene>
<evidence type="ECO:0000256" key="1">
    <source>
        <dbReference type="SAM" id="SignalP"/>
    </source>
</evidence>
<keyword evidence="3" id="KW-1185">Reference proteome</keyword>
<evidence type="ECO:0008006" key="4">
    <source>
        <dbReference type="Google" id="ProtNLM"/>
    </source>
</evidence>
<proteinExistence type="predicted"/>
<name>A0A9P9IUG0_9HYPO</name>
<dbReference type="AlphaFoldDB" id="A0A9P9IUG0"/>
<feature type="chain" id="PRO_5040386106" description="Lysine-specific metallo-endopeptidase domain-containing protein" evidence="1">
    <location>
        <begin position="32"/>
        <end position="358"/>
    </location>
</feature>
<accession>A0A9P9IUG0</accession>
<dbReference type="OrthoDB" id="4259138at2759"/>
<protein>
    <recommendedName>
        <fullName evidence="4">Lysine-specific metallo-endopeptidase domain-containing protein</fullName>
    </recommendedName>
</protein>
<reference evidence="2" key="1">
    <citation type="journal article" date="2021" name="Nat. Commun.">
        <title>Genetic determinants of endophytism in the Arabidopsis root mycobiome.</title>
        <authorList>
            <person name="Mesny F."/>
            <person name="Miyauchi S."/>
            <person name="Thiergart T."/>
            <person name="Pickel B."/>
            <person name="Atanasova L."/>
            <person name="Karlsson M."/>
            <person name="Huettel B."/>
            <person name="Barry K.W."/>
            <person name="Haridas S."/>
            <person name="Chen C."/>
            <person name="Bauer D."/>
            <person name="Andreopoulos W."/>
            <person name="Pangilinan J."/>
            <person name="LaButti K."/>
            <person name="Riley R."/>
            <person name="Lipzen A."/>
            <person name="Clum A."/>
            <person name="Drula E."/>
            <person name="Henrissat B."/>
            <person name="Kohler A."/>
            <person name="Grigoriev I.V."/>
            <person name="Martin F.M."/>
            <person name="Hacquard S."/>
        </authorList>
    </citation>
    <scope>NUCLEOTIDE SEQUENCE</scope>
    <source>
        <strain evidence="2">MPI-CAGE-AT-0021</strain>
    </source>
</reference>
<dbReference type="EMBL" id="JAGMUU010000019">
    <property type="protein sequence ID" value="KAH7131495.1"/>
    <property type="molecule type" value="Genomic_DNA"/>
</dbReference>
<feature type="signal peptide" evidence="1">
    <location>
        <begin position="1"/>
        <end position="31"/>
    </location>
</feature>
<dbReference type="Proteomes" id="UP000717696">
    <property type="component" value="Unassembled WGS sequence"/>
</dbReference>
<evidence type="ECO:0000313" key="3">
    <source>
        <dbReference type="Proteomes" id="UP000717696"/>
    </source>
</evidence>
<organism evidence="2 3">
    <name type="scientific">Dactylonectria estremocensis</name>
    <dbReference type="NCBI Taxonomy" id="1079267"/>
    <lineage>
        <taxon>Eukaryota</taxon>
        <taxon>Fungi</taxon>
        <taxon>Dikarya</taxon>
        <taxon>Ascomycota</taxon>
        <taxon>Pezizomycotina</taxon>
        <taxon>Sordariomycetes</taxon>
        <taxon>Hypocreomycetidae</taxon>
        <taxon>Hypocreales</taxon>
        <taxon>Nectriaceae</taxon>
        <taxon>Dactylonectria</taxon>
    </lineage>
</organism>
<keyword evidence="1" id="KW-0732">Signal</keyword>
<sequence>MMMSTTSSFPFLARLAQFAAVFGLLGPLVQAVEVTDVFTVKTGAGGGSCDTYMGQVNDWFKDSQAIASAPITVADNAVRDVLDHSLLVDMEYLGTYFRIPPPDNEPDSHSRQVLANAQRAKQLMQGEISLETGKPWLYCGDGWAVELEWTAEVRADRQIREENQEIYTRGTQLEGIFFGYYTLFYTTRVDANGQTIDPKKPPYKPWWVEDLKQYIFAPSVTGGSPCVSGKNLGTTMFQTAPWSVTLCFDNDGLGRPQLLSNMAPITGVNQLVPDRRSVSITFYHEILHLAIGPGSADFAYEFVEIVGWTPSYLTGEQITWDQSILNPESYTLFALATYLGEQYPDYVFWNGWSKSKSA</sequence>
<comment type="caution">
    <text evidence="2">The sequence shown here is derived from an EMBL/GenBank/DDBJ whole genome shotgun (WGS) entry which is preliminary data.</text>
</comment>
<evidence type="ECO:0000313" key="2">
    <source>
        <dbReference type="EMBL" id="KAH7131495.1"/>
    </source>
</evidence>